<proteinExistence type="predicted"/>
<gene>
    <name evidence="2" type="ORF">MNB_SV-12-1491</name>
</gene>
<evidence type="ECO:0000259" key="1">
    <source>
        <dbReference type="Pfam" id="PF19580"/>
    </source>
</evidence>
<dbReference type="Pfam" id="PF19580">
    <property type="entry name" value="Exo_endo_phos_3"/>
    <property type="match status" value="1"/>
</dbReference>
<dbReference type="PANTHER" id="PTHR42834:SF1">
    <property type="entry name" value="ENDONUCLEASE_EXONUCLEASE_PHOSPHATASE FAMILY PROTEIN (AFU_ORTHOLOGUE AFUA_3G09210)"/>
    <property type="match status" value="1"/>
</dbReference>
<dbReference type="InterPro" id="IPR036691">
    <property type="entry name" value="Endo/exonu/phosph_ase_sf"/>
</dbReference>
<organism evidence="2">
    <name type="scientific">hydrothermal vent metagenome</name>
    <dbReference type="NCBI Taxonomy" id="652676"/>
    <lineage>
        <taxon>unclassified sequences</taxon>
        <taxon>metagenomes</taxon>
        <taxon>ecological metagenomes</taxon>
    </lineage>
</organism>
<dbReference type="Gene3D" id="3.60.10.10">
    <property type="entry name" value="Endonuclease/exonuclease/phosphatase"/>
    <property type="match status" value="1"/>
</dbReference>
<dbReference type="InterPro" id="IPR005135">
    <property type="entry name" value="Endo/exonuclease/phosphatase"/>
</dbReference>
<evidence type="ECO:0000313" key="2">
    <source>
        <dbReference type="EMBL" id="SFV67056.1"/>
    </source>
</evidence>
<dbReference type="PANTHER" id="PTHR42834">
    <property type="entry name" value="ENDONUCLEASE/EXONUCLEASE/PHOSPHATASE FAMILY PROTEIN (AFU_ORTHOLOGUE AFUA_3G09210)"/>
    <property type="match status" value="1"/>
</dbReference>
<name>A0A1W1CML2_9ZZZZ</name>
<sequence length="409" mass="47452">MSPTLLLIPSLLGAIEIKIASYNVENLFDMHYNGSEYNSYLPNRHNWTNNTLYKKLRNISEVICEMDADIIGLQEIENKNALKLLKKALKRYGCPYRYSAISHKKKSAIQVALLSKIPIETYKDIEVTRALGTRNILEATVSIEGNPLYIFVNHWNSKRSPESKRIISATALKKRLLSLPKDSQYIILGDFNSNYNEYKRVGKTGINMVLNSMLFREQSMKEGGFRHYNLWLELLPYRRWSYNFYGDKQGLDAILLPPTLFDGKGIDYVSDSFGVFKRAYMFTKEGYTNRWKYKRGRHLGKGYSDHFPIFALFSTEPYLFKNKKEIKRECKIIELYKKREILPCLLKDIEVVSRKGRGVTISDSKDKIFIYGVDKSIKIGSHYNIGVSQTKIYKGVYEIIDFSMDLSDN</sequence>
<dbReference type="SUPFAM" id="SSF56219">
    <property type="entry name" value="DNase I-like"/>
    <property type="match status" value="1"/>
</dbReference>
<protein>
    <recommendedName>
        <fullName evidence="1">Endonuclease/exonuclease/phosphatase domain-containing protein</fullName>
    </recommendedName>
</protein>
<feature type="domain" description="Endonuclease/exonuclease/phosphatase" evidence="1">
    <location>
        <begin position="19"/>
        <end position="311"/>
    </location>
</feature>
<reference evidence="2" key="1">
    <citation type="submission" date="2016-10" db="EMBL/GenBank/DDBJ databases">
        <authorList>
            <person name="de Groot N.N."/>
        </authorList>
    </citation>
    <scope>NUCLEOTIDE SEQUENCE</scope>
</reference>
<dbReference type="EMBL" id="FPHE01000160">
    <property type="protein sequence ID" value="SFV67056.1"/>
    <property type="molecule type" value="Genomic_DNA"/>
</dbReference>
<dbReference type="GO" id="GO:0003824">
    <property type="term" value="F:catalytic activity"/>
    <property type="evidence" value="ECO:0007669"/>
    <property type="project" value="InterPro"/>
</dbReference>
<accession>A0A1W1CML2</accession>
<dbReference type="AlphaFoldDB" id="A0A1W1CML2"/>